<keyword evidence="2" id="KW-1185">Reference proteome</keyword>
<reference evidence="2" key="1">
    <citation type="journal article" date="2023" name="Hortic. Res.">
        <title>A chromosome-level phased genome enabling allele-level studies in sweet orange: a case study on citrus Huanglongbing tolerance.</title>
        <authorList>
            <person name="Wu B."/>
            <person name="Yu Q."/>
            <person name="Deng Z."/>
            <person name="Duan Y."/>
            <person name="Luo F."/>
            <person name="Gmitter F. Jr."/>
        </authorList>
    </citation>
    <scope>NUCLEOTIDE SEQUENCE [LARGE SCALE GENOMIC DNA]</scope>
    <source>
        <strain evidence="2">cv. Valencia</strain>
    </source>
</reference>
<proteinExistence type="predicted"/>
<protein>
    <submittedName>
        <fullName evidence="1">Pentatricopeptide repeat-containing protein</fullName>
    </submittedName>
</protein>
<sequence length="591" mass="66903">MHLSNSIFTPPTTATHLPKFYKEPVFRIQAIKRSPGPIQELGIQKEAEKDLSKILRTEFAIKNIEKKVSSKKYKNLWPKPVLEALDEAIKQKKWQLALKIFGLLRQQQWYQARCQTFTKLMVMLGKCKQPEQASLLFEVMLSDGLKPSVDVYTALVSAYGQSGLLDEAFSTINDMKSVSDCKPDVYTYSILIKSCTKFHRFDLIEKILAEMSYLGIECSAVTYNTIIDGYGKAKKFEEMESSFSAMVESGSCHPDIFTLNSMISAYGNSGNIEKMEKWYDEFNLMGVKADIQTFNILTKSYGRAGMYDKMRSVMDFMQKRFFSPTVVTYNIVIETFGKAGNIEKMEEYFKKMKHRGMKPNSITYCSLVSAYSKAGFIMKVDSILRQVENSDVILDTPFFNCTISAYGQAGDVEKMGELFLAMKERHCVPDNITFAVMIQAYHALGMTEAAQNLENKMIAMKENSGICSTFFIRASVDLLHLCSSQKQTTFCVSRFPWSYQAQEARVRAIQATSTLPCTKIVVPQCNPAMHYAYQMELSSLVQTFIYVRKSTGPIFMGQTIALFIVWAGLGFSGPLAHGHCGEQNLKCMKRP</sequence>
<dbReference type="Proteomes" id="UP000829398">
    <property type="component" value="Chromosome 3"/>
</dbReference>
<evidence type="ECO:0000313" key="1">
    <source>
        <dbReference type="EMBL" id="KAH9782958.1"/>
    </source>
</evidence>
<gene>
    <name evidence="1" type="ORF">KPL71_009132</name>
</gene>
<comment type="caution">
    <text evidence="1">The sequence shown here is derived from an EMBL/GenBank/DDBJ whole genome shotgun (WGS) entry which is preliminary data.</text>
</comment>
<evidence type="ECO:0000313" key="2">
    <source>
        <dbReference type="Proteomes" id="UP000829398"/>
    </source>
</evidence>
<name>A0ACB8MAR0_CITSI</name>
<accession>A0ACB8MAR0</accession>
<organism evidence="1 2">
    <name type="scientific">Citrus sinensis</name>
    <name type="common">Sweet orange</name>
    <name type="synonym">Citrus aurantium var. sinensis</name>
    <dbReference type="NCBI Taxonomy" id="2711"/>
    <lineage>
        <taxon>Eukaryota</taxon>
        <taxon>Viridiplantae</taxon>
        <taxon>Streptophyta</taxon>
        <taxon>Embryophyta</taxon>
        <taxon>Tracheophyta</taxon>
        <taxon>Spermatophyta</taxon>
        <taxon>Magnoliopsida</taxon>
        <taxon>eudicotyledons</taxon>
        <taxon>Gunneridae</taxon>
        <taxon>Pentapetalae</taxon>
        <taxon>rosids</taxon>
        <taxon>malvids</taxon>
        <taxon>Sapindales</taxon>
        <taxon>Rutaceae</taxon>
        <taxon>Aurantioideae</taxon>
        <taxon>Citrus</taxon>
    </lineage>
</organism>
<dbReference type="EMBL" id="CM039172">
    <property type="protein sequence ID" value="KAH9782958.1"/>
    <property type="molecule type" value="Genomic_DNA"/>
</dbReference>